<dbReference type="GeneID" id="41359531"/>
<dbReference type="STRING" id="246197.MXAN_2129"/>
<dbReference type="EnsemblBacteria" id="ABF87428">
    <property type="protein sequence ID" value="ABF87428"/>
    <property type="gene ID" value="MXAN_2129"/>
</dbReference>
<evidence type="ECO:0000313" key="2">
    <source>
        <dbReference type="Proteomes" id="UP000002402"/>
    </source>
</evidence>
<dbReference type="Proteomes" id="UP000002402">
    <property type="component" value="Chromosome"/>
</dbReference>
<accession>Q1DAH0</accession>
<dbReference type="RefSeq" id="WP_011552208.1">
    <property type="nucleotide sequence ID" value="NC_008095.1"/>
</dbReference>
<dbReference type="AlphaFoldDB" id="Q1DAH0"/>
<sequence>MSARLSFLAPLTLLTLHGCDAAPSDSAPLRTQSAELAPATGPVTLVTDLNVTSLARQLSLSDQFTRMGGSVYFSATGTGVGQELWRTDGTPQGTTLVRDIIPGPWGHRPLPAHGVEGAAVLRRLPAVGWHHALRQ</sequence>
<name>Q1DAH0_MYXXD</name>
<gene>
    <name evidence="1" type="ordered locus">MXAN_2129</name>
</gene>
<dbReference type="OrthoDB" id="1489153at2"/>
<dbReference type="HOGENOM" id="CLU_1883514_0_0_7"/>
<keyword evidence="2" id="KW-1185">Reference proteome</keyword>
<evidence type="ECO:0000313" key="1">
    <source>
        <dbReference type="EMBL" id="ABF87428.1"/>
    </source>
</evidence>
<dbReference type="EMBL" id="CP000113">
    <property type="protein sequence ID" value="ABF87428.1"/>
    <property type="molecule type" value="Genomic_DNA"/>
</dbReference>
<dbReference type="KEGG" id="mxa:MXAN_2129"/>
<organism evidence="1 2">
    <name type="scientific">Myxococcus xanthus (strain DK1622)</name>
    <dbReference type="NCBI Taxonomy" id="246197"/>
    <lineage>
        <taxon>Bacteria</taxon>
        <taxon>Pseudomonadati</taxon>
        <taxon>Myxococcota</taxon>
        <taxon>Myxococcia</taxon>
        <taxon>Myxococcales</taxon>
        <taxon>Cystobacterineae</taxon>
        <taxon>Myxococcaceae</taxon>
        <taxon>Myxococcus</taxon>
    </lineage>
</organism>
<reference evidence="1 2" key="1">
    <citation type="journal article" date="2006" name="Proc. Natl. Acad. Sci. U.S.A.">
        <title>Evolution of sensory complexity recorded in a myxobacterial genome.</title>
        <authorList>
            <person name="Goldman B.S."/>
            <person name="Nierman W.C."/>
            <person name="Kaiser D."/>
            <person name="Slater S.C."/>
            <person name="Durkin A.S."/>
            <person name="Eisen J.A."/>
            <person name="Ronning C.M."/>
            <person name="Barbazuk W.B."/>
            <person name="Blanchard M."/>
            <person name="Field C."/>
            <person name="Halling C."/>
            <person name="Hinkle G."/>
            <person name="Iartchuk O."/>
            <person name="Kim H.S."/>
            <person name="Mackenzie C."/>
            <person name="Madupu R."/>
            <person name="Miller N."/>
            <person name="Shvartsbeyn A."/>
            <person name="Sullivan S.A."/>
            <person name="Vaudin M."/>
            <person name="Wiegand R."/>
            <person name="Kaplan H.B."/>
        </authorList>
    </citation>
    <scope>NUCLEOTIDE SEQUENCE [LARGE SCALE GENOMIC DNA]</scope>
    <source>
        <strain evidence="2">DK1622</strain>
    </source>
</reference>
<protein>
    <submittedName>
        <fullName evidence="1">Uncharacterized protein</fullName>
    </submittedName>
</protein>
<proteinExistence type="predicted"/>